<dbReference type="Proteomes" id="UP000002875">
    <property type="component" value="Chromosome"/>
</dbReference>
<dbReference type="EMBL" id="CP002961">
    <property type="protein sequence ID" value="AFK05131.1"/>
    <property type="molecule type" value="Genomic_DNA"/>
</dbReference>
<sequence length="242" mass="27897">MPTFSLKYQTAENIPAPFAHAIEINGNIEQNKDLELSFELTYLDREDLSEEDLLEDGFTLNDDFSWQGNLPNVWSDVVLGNLKTANELNIKSLEPHQDFWQVEFEGKTFYPKSTDAFKYLIEELQQAVFEKAGKEASLKITYLKYQGAENTEVIVSASFVERKLQIFKNDLVQNTKENKILPWDELNFILKNTFSGEFEADFAHGKKPVHKGLFVNAGDELWYEVGKSLLIQPNKIFKIMKL</sequence>
<protein>
    <submittedName>
        <fullName evidence="1">Uncharacterized protein</fullName>
    </submittedName>
</protein>
<gene>
    <name evidence="1" type="ordered locus">Emtol_4006</name>
</gene>
<name>A0ABM5N6F6_EMTOG</name>
<keyword evidence="2" id="KW-1185">Reference proteome</keyword>
<proteinExistence type="predicted"/>
<evidence type="ECO:0000313" key="2">
    <source>
        <dbReference type="Proteomes" id="UP000002875"/>
    </source>
</evidence>
<evidence type="ECO:0000313" key="1">
    <source>
        <dbReference type="EMBL" id="AFK05131.1"/>
    </source>
</evidence>
<reference evidence="1 2" key="1">
    <citation type="submission" date="2011-07" db="EMBL/GenBank/DDBJ databases">
        <title>The complete genome of chromosome of Emticicia oligotrophica DSM 17448.</title>
        <authorList>
            <consortium name="US DOE Joint Genome Institute (JGI-PGF)"/>
            <person name="Lucas S."/>
            <person name="Han J."/>
            <person name="Lapidus A."/>
            <person name="Bruce D."/>
            <person name="Goodwin L."/>
            <person name="Pitluck S."/>
            <person name="Peters L."/>
            <person name="Kyrpides N."/>
            <person name="Mavromatis K."/>
            <person name="Ivanova N."/>
            <person name="Ovchinnikova G."/>
            <person name="Teshima H."/>
            <person name="Detter J.C."/>
            <person name="Tapia R."/>
            <person name="Han C."/>
            <person name="Land M."/>
            <person name="Hauser L."/>
            <person name="Markowitz V."/>
            <person name="Cheng J.-F."/>
            <person name="Hugenholtz P."/>
            <person name="Woyke T."/>
            <person name="Wu D."/>
            <person name="Tindall B."/>
            <person name="Pomrenke H."/>
            <person name="Brambilla E."/>
            <person name="Klenk H.-P."/>
            <person name="Eisen J.A."/>
        </authorList>
    </citation>
    <scope>NUCLEOTIDE SEQUENCE [LARGE SCALE GENOMIC DNA]</scope>
    <source>
        <strain evidence="1 2">DSM 17448</strain>
    </source>
</reference>
<dbReference type="RefSeq" id="WP_015030819.1">
    <property type="nucleotide sequence ID" value="NC_018748.1"/>
</dbReference>
<accession>A0ABM5N6F6</accession>
<organism evidence="1 2">
    <name type="scientific">Emticicia oligotrophica (strain DSM 17448 / CIP 109782 / MTCC 6937 / GPTSA100-15)</name>
    <dbReference type="NCBI Taxonomy" id="929562"/>
    <lineage>
        <taxon>Bacteria</taxon>
        <taxon>Pseudomonadati</taxon>
        <taxon>Bacteroidota</taxon>
        <taxon>Cytophagia</taxon>
        <taxon>Cytophagales</taxon>
        <taxon>Leadbetterellaceae</taxon>
        <taxon>Emticicia</taxon>
    </lineage>
</organism>